<evidence type="ECO:0000313" key="9">
    <source>
        <dbReference type="EMBL" id="KCZ91769.1"/>
    </source>
</evidence>
<dbReference type="EC" id="4.98.1.1" evidence="7 8"/>
<dbReference type="AlphaFoldDB" id="A0A059FM84"/>
<evidence type="ECO:0000256" key="7">
    <source>
        <dbReference type="HAMAP-Rule" id="MF_00323"/>
    </source>
</evidence>
<dbReference type="GO" id="GO:0005737">
    <property type="term" value="C:cytoplasm"/>
    <property type="evidence" value="ECO:0007669"/>
    <property type="project" value="UniProtKB-SubCell"/>
</dbReference>
<evidence type="ECO:0000256" key="1">
    <source>
        <dbReference type="ARBA" id="ARBA00007718"/>
    </source>
</evidence>
<dbReference type="STRING" id="1280950.HJO_11647"/>
<evidence type="ECO:0000256" key="2">
    <source>
        <dbReference type="ARBA" id="ARBA00023004"/>
    </source>
</evidence>
<keyword evidence="4 7" id="KW-0456">Lyase</keyword>
<dbReference type="PATRIC" id="fig|1280950.3.peg.2335"/>
<keyword evidence="3 7" id="KW-0350">Heme biosynthesis</keyword>
<dbReference type="EMBL" id="ARYK01000005">
    <property type="protein sequence ID" value="KCZ91769.1"/>
    <property type="molecule type" value="Genomic_DNA"/>
</dbReference>
<keyword evidence="5 7" id="KW-0627">Porphyrin biosynthesis</keyword>
<evidence type="ECO:0000256" key="8">
    <source>
        <dbReference type="RuleBase" id="RU000607"/>
    </source>
</evidence>
<comment type="similarity">
    <text evidence="1 7 8">Belongs to the ferrochelatase family.</text>
</comment>
<protein>
    <recommendedName>
        <fullName evidence="7 8">Ferrochelatase</fullName>
        <ecNumber evidence="7 8">4.98.1.1</ecNumber>
    </recommendedName>
    <alternativeName>
        <fullName evidence="7">Heme synthase</fullName>
    </alternativeName>
    <alternativeName>
        <fullName evidence="7">Protoheme ferro-lyase</fullName>
    </alternativeName>
</protein>
<dbReference type="PANTHER" id="PTHR11108:SF1">
    <property type="entry name" value="FERROCHELATASE, MITOCHONDRIAL"/>
    <property type="match status" value="1"/>
</dbReference>
<dbReference type="HAMAP" id="MF_00323">
    <property type="entry name" value="Ferrochelatase"/>
    <property type="match status" value="1"/>
</dbReference>
<feature type="binding site" evidence="7">
    <location>
        <position position="191"/>
    </location>
    <ligand>
        <name>Fe(2+)</name>
        <dbReference type="ChEBI" id="CHEBI:29033"/>
    </ligand>
</feature>
<evidence type="ECO:0000256" key="6">
    <source>
        <dbReference type="ARBA" id="ARBA00024536"/>
    </source>
</evidence>
<dbReference type="NCBIfam" id="TIGR00109">
    <property type="entry name" value="hemH"/>
    <property type="match status" value="1"/>
</dbReference>
<evidence type="ECO:0000256" key="3">
    <source>
        <dbReference type="ARBA" id="ARBA00023133"/>
    </source>
</evidence>
<dbReference type="InterPro" id="IPR019772">
    <property type="entry name" value="Ferrochelatase_AS"/>
</dbReference>
<keyword evidence="2 7" id="KW-0408">Iron</keyword>
<dbReference type="CDD" id="cd00419">
    <property type="entry name" value="Ferrochelatase_C"/>
    <property type="match status" value="1"/>
</dbReference>
<dbReference type="Pfam" id="PF00762">
    <property type="entry name" value="Ferrochelatase"/>
    <property type="match status" value="1"/>
</dbReference>
<sequence length="362" mass="39412">MGRKIAVVLFNLGGPDRPEAVRPFLRNLFDDPAIIQAPGLVRWALARFISRTRAPMARKNYAIMGGGSPLLPETEKQADALRADLAVQLPDDEVKTFIAMRYWHPFTKAAAKAVKAWGADEIVLLPLYPQFSTTTTGSSLAEWKRHYSGPTRTVCCYPFAESFVSAHVDRIMAAHEQAGRPENVRLLLSAHGLPEKIVEAGDPYQWQCETLSAMIAARVPQEWDVVGCYQSRVGPLKWIGPATDAEVERAATDKKNILIAPIAFVSEHIETLVELGEEYRLLAEKHGAPSYTRVEALGDHPDFIAVLAGETLAALGMAGRIRSCAGSRLCPTGATGCPHADVVRTAGHAVSLAAEEEQARVV</sequence>
<gene>
    <name evidence="7" type="primary">hemH</name>
    <name evidence="9" type="ORF">HJO_11647</name>
</gene>
<dbReference type="GO" id="GO:0046872">
    <property type="term" value="F:metal ion binding"/>
    <property type="evidence" value="ECO:0007669"/>
    <property type="project" value="UniProtKB-KW"/>
</dbReference>
<dbReference type="GO" id="GO:0006783">
    <property type="term" value="P:heme biosynthetic process"/>
    <property type="evidence" value="ECO:0007669"/>
    <property type="project" value="UniProtKB-UniRule"/>
</dbReference>
<dbReference type="eggNOG" id="COG0276">
    <property type="taxonomic scope" value="Bacteria"/>
</dbReference>
<dbReference type="PANTHER" id="PTHR11108">
    <property type="entry name" value="FERROCHELATASE"/>
    <property type="match status" value="1"/>
</dbReference>
<dbReference type="InterPro" id="IPR001015">
    <property type="entry name" value="Ferrochelatase"/>
</dbReference>
<evidence type="ECO:0000313" key="10">
    <source>
        <dbReference type="Proteomes" id="UP000025171"/>
    </source>
</evidence>
<comment type="subcellular location">
    <subcellularLocation>
        <location evidence="7 8">Cytoplasm</location>
    </subcellularLocation>
</comment>
<dbReference type="UniPathway" id="UPA00252">
    <property type="reaction ID" value="UER00325"/>
</dbReference>
<comment type="catalytic activity">
    <reaction evidence="6">
        <text>Fe-coproporphyrin III + 2 H(+) = coproporphyrin III + Fe(2+)</text>
        <dbReference type="Rhea" id="RHEA:49572"/>
        <dbReference type="ChEBI" id="CHEBI:15378"/>
        <dbReference type="ChEBI" id="CHEBI:29033"/>
        <dbReference type="ChEBI" id="CHEBI:68438"/>
        <dbReference type="ChEBI" id="CHEBI:131725"/>
        <dbReference type="EC" id="4.99.1.9"/>
    </reaction>
    <physiologicalReaction direction="right-to-left" evidence="6">
        <dbReference type="Rhea" id="RHEA:49574"/>
    </physiologicalReaction>
</comment>
<keyword evidence="7" id="KW-0479">Metal-binding</keyword>
<keyword evidence="10" id="KW-1185">Reference proteome</keyword>
<dbReference type="CDD" id="cd03411">
    <property type="entry name" value="Ferrochelatase_N"/>
    <property type="match status" value="1"/>
</dbReference>
<proteinExistence type="inferred from homology"/>
<evidence type="ECO:0000256" key="4">
    <source>
        <dbReference type="ARBA" id="ARBA00023239"/>
    </source>
</evidence>
<dbReference type="PROSITE" id="PS00534">
    <property type="entry name" value="FERROCHELATASE"/>
    <property type="match status" value="1"/>
</dbReference>
<accession>A0A059FM84</accession>
<dbReference type="GO" id="GO:0004325">
    <property type="term" value="F:ferrochelatase activity"/>
    <property type="evidence" value="ECO:0007669"/>
    <property type="project" value="UniProtKB-UniRule"/>
</dbReference>
<dbReference type="InterPro" id="IPR033644">
    <property type="entry name" value="Ferrochelatase_C"/>
</dbReference>
<comment type="pathway">
    <text evidence="7 8">Porphyrin-containing compound metabolism; protoheme biosynthesis; protoheme from protoporphyrin-IX: step 1/1.</text>
</comment>
<keyword evidence="7 8" id="KW-0963">Cytoplasm</keyword>
<reference evidence="9 10" key="1">
    <citation type="journal article" date="2014" name="Antonie Van Leeuwenhoek">
        <title>Hyphomonas beringensis sp. nov. and Hyphomonas chukchiensis sp. nov., isolated from surface seawater of the Bering Sea and Chukchi Sea.</title>
        <authorList>
            <person name="Li C."/>
            <person name="Lai Q."/>
            <person name="Li G."/>
            <person name="Dong C."/>
            <person name="Wang J."/>
            <person name="Liao Y."/>
            <person name="Shao Z."/>
        </authorList>
    </citation>
    <scope>NUCLEOTIDE SEQUENCE [LARGE SCALE GENOMIC DNA]</scope>
    <source>
        <strain evidence="9 10">MHS-2</strain>
    </source>
</reference>
<name>A0A059FM84_9PROT</name>
<comment type="catalytic activity">
    <reaction evidence="7 8">
        <text>heme b + 2 H(+) = protoporphyrin IX + Fe(2+)</text>
        <dbReference type="Rhea" id="RHEA:22584"/>
        <dbReference type="ChEBI" id="CHEBI:15378"/>
        <dbReference type="ChEBI" id="CHEBI:29033"/>
        <dbReference type="ChEBI" id="CHEBI:57306"/>
        <dbReference type="ChEBI" id="CHEBI:60344"/>
        <dbReference type="EC" id="4.98.1.1"/>
    </reaction>
</comment>
<dbReference type="OrthoDB" id="9809741at2"/>
<dbReference type="InterPro" id="IPR033659">
    <property type="entry name" value="Ferrochelatase_N"/>
</dbReference>
<dbReference type="Proteomes" id="UP000025171">
    <property type="component" value="Unassembled WGS sequence"/>
</dbReference>
<comment type="caution">
    <text evidence="9">The sequence shown here is derived from an EMBL/GenBank/DDBJ whole genome shotgun (WGS) entry which is preliminary data.</text>
</comment>
<feature type="binding site" evidence="7">
    <location>
        <position position="270"/>
    </location>
    <ligand>
        <name>Fe(2+)</name>
        <dbReference type="ChEBI" id="CHEBI:29033"/>
    </ligand>
</feature>
<dbReference type="SUPFAM" id="SSF53800">
    <property type="entry name" value="Chelatase"/>
    <property type="match status" value="1"/>
</dbReference>
<dbReference type="Gene3D" id="3.40.50.1400">
    <property type="match status" value="2"/>
</dbReference>
<evidence type="ECO:0000256" key="5">
    <source>
        <dbReference type="ARBA" id="ARBA00023244"/>
    </source>
</evidence>
<organism evidence="9 10">
    <name type="scientific">Hyphomonas johnsonii MHS-2</name>
    <dbReference type="NCBI Taxonomy" id="1280950"/>
    <lineage>
        <taxon>Bacteria</taxon>
        <taxon>Pseudomonadati</taxon>
        <taxon>Pseudomonadota</taxon>
        <taxon>Alphaproteobacteria</taxon>
        <taxon>Hyphomonadales</taxon>
        <taxon>Hyphomonadaceae</taxon>
        <taxon>Hyphomonas</taxon>
    </lineage>
</organism>
<comment type="function">
    <text evidence="7 8">Catalyzes the ferrous insertion into protoporphyrin IX.</text>
</comment>